<dbReference type="FunFam" id="1.20.200.10:FF:000001">
    <property type="entry name" value="Fumarate hydratase, mitochondrial"/>
    <property type="match status" value="1"/>
</dbReference>
<feature type="site" description="Important for catalytic activity" evidence="5">
    <location>
        <position position="350"/>
    </location>
</feature>
<dbReference type="Gene3D" id="1.10.275.10">
    <property type="entry name" value="Fumarase/aspartase (N-terminal domain)"/>
    <property type="match status" value="1"/>
</dbReference>
<evidence type="ECO:0000256" key="6">
    <source>
        <dbReference type="SAM" id="MobiDB-lite"/>
    </source>
</evidence>
<proteinExistence type="inferred from homology"/>
<comment type="similarity">
    <text evidence="1 5">Belongs to the class-II fumarase/aspartase family. Fumarase subfamily.</text>
</comment>
<comment type="subcellular location">
    <subcellularLocation>
        <location evidence="5">Cytoplasm</location>
    </subcellularLocation>
</comment>
<keyword evidence="4 5" id="KW-0456">Lyase</keyword>
<feature type="binding site" evidence="5">
    <location>
        <begin position="123"/>
        <end position="125"/>
    </location>
    <ligand>
        <name>substrate</name>
    </ligand>
</feature>
<dbReference type="HAMAP" id="MF_00743">
    <property type="entry name" value="FumaraseC"/>
    <property type="match status" value="1"/>
</dbReference>
<feature type="active site" description="Proton donor/acceptor" evidence="5">
    <location>
        <position position="207"/>
    </location>
</feature>
<dbReference type="RefSeq" id="WP_169158472.1">
    <property type="nucleotide sequence ID" value="NZ_JABBFW010000001.1"/>
</dbReference>
<dbReference type="Gene3D" id="1.20.200.10">
    <property type="entry name" value="Fumarase/aspartase (Central domain)"/>
    <property type="match status" value="1"/>
</dbReference>
<dbReference type="PANTHER" id="PTHR11444">
    <property type="entry name" value="ASPARTATEAMMONIA/ARGININOSUCCINATE/ADENYLOSUCCINATE LYASE"/>
    <property type="match status" value="1"/>
</dbReference>
<feature type="binding site" evidence="5">
    <location>
        <begin position="343"/>
        <end position="345"/>
    </location>
    <ligand>
        <name>substrate</name>
    </ligand>
</feature>
<dbReference type="GO" id="GO:0004333">
    <property type="term" value="F:fumarate hydratase activity"/>
    <property type="evidence" value="ECO:0007669"/>
    <property type="project" value="UniProtKB-UniRule"/>
</dbReference>
<sequence length="483" mass="50191">MTADPPSASSPSSASRPAATSASGDAAWREEKDSMGPVRVPAQALWGAQTQRAVENFGFGGGGMPAAFVEALLHIKAAAARANEQLGLLEPPLAQAIAESADALLADPQRMAHFPVEVFQTGSGTSSNMNANEVLATLAARRLGRAVSANDHVNFGQSSNDTIPSAIHVAAALLLERELLPALAHLALALENKAPTLRQHVKTGRTHLMDAMPVRFDQVLGGWRAQVQQAINGLCAVQPAVATLAQGGTAVGTGVNTHPDFAASLCALLQKRTGIHFQPAAERFSLMGAQDTAVQLSGQLKACAVALMKIANDLRWMNSGPLAGLAEIELPALQPGSSIMPGKVNPVIPEAVAMVGAQVIGNDAAITVAGQSGNFELNVMLPLVARNLLESLQLLAAAARALADRAIAGFTVNETSLRAALARNPVLVTALNPLVGYLKAAEIAKAAYKQGRPIIDVADEMTDLGRDKLQELLDPARLTEGGL</sequence>
<comment type="caution">
    <text evidence="5">Lacks conserved residue(s) required for the propagation of feature annotation.</text>
</comment>
<keyword evidence="10" id="KW-1185">Reference proteome</keyword>
<dbReference type="EC" id="4.2.1.2" evidence="5"/>
<dbReference type="Pfam" id="PF00206">
    <property type="entry name" value="Lyase_1"/>
    <property type="match status" value="1"/>
</dbReference>
<evidence type="ECO:0000259" key="8">
    <source>
        <dbReference type="Pfam" id="PF10415"/>
    </source>
</evidence>
<dbReference type="InterPro" id="IPR018951">
    <property type="entry name" value="Fumarase_C_C"/>
</dbReference>
<feature type="domain" description="Fumarate lyase N-terminal" evidence="7">
    <location>
        <begin position="37"/>
        <end position="361"/>
    </location>
</feature>
<dbReference type="GO" id="GO:0006099">
    <property type="term" value="P:tricarboxylic acid cycle"/>
    <property type="evidence" value="ECO:0007669"/>
    <property type="project" value="UniProtKB-UniRule"/>
</dbReference>
<comment type="pathway">
    <text evidence="5">Carbohydrate metabolism; tricarboxylic acid cycle; (S)-malate from fumarate: step 1/1.</text>
</comment>
<evidence type="ECO:0000313" key="10">
    <source>
        <dbReference type="Proteomes" id="UP000574067"/>
    </source>
</evidence>
<dbReference type="Gene3D" id="1.10.40.30">
    <property type="entry name" value="Fumarase/aspartase (C-terminal domain)"/>
    <property type="match status" value="1"/>
</dbReference>
<dbReference type="GO" id="GO:0005737">
    <property type="term" value="C:cytoplasm"/>
    <property type="evidence" value="ECO:0007669"/>
    <property type="project" value="UniProtKB-SubCell"/>
</dbReference>
<dbReference type="PANTHER" id="PTHR11444:SF22">
    <property type="entry name" value="FUMARATE HYDRATASE CLASS II"/>
    <property type="match status" value="1"/>
</dbReference>
<evidence type="ECO:0000256" key="5">
    <source>
        <dbReference type="HAMAP-Rule" id="MF_00743"/>
    </source>
</evidence>
<comment type="caution">
    <text evidence="9">The sequence shown here is derived from an EMBL/GenBank/DDBJ whole genome shotgun (WGS) entry which is preliminary data.</text>
</comment>
<feature type="binding site" evidence="5">
    <location>
        <begin position="158"/>
        <end position="160"/>
    </location>
    <ligand>
        <name>substrate</name>
    </ligand>
</feature>
<feature type="binding site" evidence="5">
    <location>
        <position position="338"/>
    </location>
    <ligand>
        <name>substrate</name>
    </ligand>
</feature>
<dbReference type="InterPro" id="IPR020557">
    <property type="entry name" value="Fumarate_lyase_CS"/>
</dbReference>
<dbReference type="InterPro" id="IPR008948">
    <property type="entry name" value="L-Aspartase-like"/>
</dbReference>
<keyword evidence="2 5" id="KW-0963">Cytoplasm</keyword>
<dbReference type="Pfam" id="PF10415">
    <property type="entry name" value="FumaraseC_C"/>
    <property type="match status" value="1"/>
</dbReference>
<dbReference type="FunFam" id="1.10.40.30:FF:000002">
    <property type="entry name" value="Fumarate hydratase class II"/>
    <property type="match status" value="1"/>
</dbReference>
<evidence type="ECO:0000256" key="1">
    <source>
        <dbReference type="ARBA" id="ARBA00009084"/>
    </source>
</evidence>
<evidence type="ECO:0000256" key="4">
    <source>
        <dbReference type="ARBA" id="ARBA00023239"/>
    </source>
</evidence>
<protein>
    <recommendedName>
        <fullName evidence="5">Fumarate hydratase class II</fullName>
        <shortName evidence="5">Fumarase C</shortName>
        <ecNumber evidence="5">4.2.1.2</ecNumber>
    </recommendedName>
    <alternativeName>
        <fullName evidence="5">Aerobic fumarase</fullName>
    </alternativeName>
    <alternativeName>
        <fullName evidence="5">Iron-independent fumarase</fullName>
    </alternativeName>
</protein>
<dbReference type="InterPro" id="IPR005677">
    <property type="entry name" value="Fum_hydII"/>
</dbReference>
<feature type="domain" description="Fumarase C C-terminal" evidence="8">
    <location>
        <begin position="427"/>
        <end position="479"/>
    </location>
</feature>
<organism evidence="9 10">
    <name type="scientific">Azohydromonas caseinilytica</name>
    <dbReference type="NCBI Taxonomy" id="2728836"/>
    <lineage>
        <taxon>Bacteria</taxon>
        <taxon>Pseudomonadati</taxon>
        <taxon>Pseudomonadota</taxon>
        <taxon>Betaproteobacteria</taxon>
        <taxon>Burkholderiales</taxon>
        <taxon>Sphaerotilaceae</taxon>
        <taxon>Azohydromonas</taxon>
    </lineage>
</organism>
<dbReference type="SUPFAM" id="SSF48557">
    <property type="entry name" value="L-aspartase-like"/>
    <property type="match status" value="1"/>
</dbReference>
<feature type="compositionally biased region" description="Low complexity" evidence="6">
    <location>
        <begin position="1"/>
        <end position="23"/>
    </location>
</feature>
<accession>A0A848F4M3</accession>
<dbReference type="AlphaFoldDB" id="A0A848F4M3"/>
<dbReference type="InterPro" id="IPR000362">
    <property type="entry name" value="Fumarate_lyase_fam"/>
</dbReference>
<dbReference type="Proteomes" id="UP000574067">
    <property type="component" value="Unassembled WGS sequence"/>
</dbReference>
<dbReference type="GO" id="GO:0006106">
    <property type="term" value="P:fumarate metabolic process"/>
    <property type="evidence" value="ECO:0007669"/>
    <property type="project" value="InterPro"/>
</dbReference>
<name>A0A848F4M3_9BURK</name>
<keyword evidence="3 5" id="KW-0816">Tricarboxylic acid cycle</keyword>
<dbReference type="InterPro" id="IPR024083">
    <property type="entry name" value="Fumarase/histidase_N"/>
</dbReference>
<reference evidence="9 10" key="1">
    <citation type="submission" date="2020-04" db="EMBL/GenBank/DDBJ databases">
        <title>Azohydromonas sp. isolated from soil.</title>
        <authorList>
            <person name="Dahal R.H."/>
        </authorList>
    </citation>
    <scope>NUCLEOTIDE SEQUENCE [LARGE SCALE GENOMIC DNA]</scope>
    <source>
        <strain evidence="9 10">G-1-1-14</strain>
    </source>
</reference>
<evidence type="ECO:0000259" key="7">
    <source>
        <dbReference type="Pfam" id="PF00206"/>
    </source>
</evidence>
<feature type="binding site" evidence="5">
    <location>
        <position position="206"/>
    </location>
    <ligand>
        <name>substrate</name>
    </ligand>
</feature>
<comment type="subunit">
    <text evidence="5">Homotetramer.</text>
</comment>
<feature type="active site" evidence="5">
    <location>
        <position position="337"/>
    </location>
</feature>
<dbReference type="InterPro" id="IPR022761">
    <property type="entry name" value="Fumarate_lyase_N"/>
</dbReference>
<evidence type="ECO:0000256" key="3">
    <source>
        <dbReference type="ARBA" id="ARBA00022532"/>
    </source>
</evidence>
<comment type="function">
    <text evidence="5">Involved in the TCA cycle. Catalyzes the stereospecific interconversion of fumarate to L-malate.</text>
</comment>
<evidence type="ECO:0000256" key="2">
    <source>
        <dbReference type="ARBA" id="ARBA00022490"/>
    </source>
</evidence>
<dbReference type="EMBL" id="JABBFW010000001">
    <property type="protein sequence ID" value="NML13556.1"/>
    <property type="molecule type" value="Genomic_DNA"/>
</dbReference>
<comment type="catalytic activity">
    <reaction evidence="5">
        <text>(S)-malate = fumarate + H2O</text>
        <dbReference type="Rhea" id="RHEA:12460"/>
        <dbReference type="ChEBI" id="CHEBI:15377"/>
        <dbReference type="ChEBI" id="CHEBI:15589"/>
        <dbReference type="ChEBI" id="CHEBI:29806"/>
        <dbReference type="EC" id="4.2.1.2"/>
    </reaction>
</comment>
<gene>
    <name evidence="5" type="primary">fumC</name>
    <name evidence="9" type="ORF">HHL10_00995</name>
</gene>
<dbReference type="PROSITE" id="PS00163">
    <property type="entry name" value="FUMARATE_LYASES"/>
    <property type="match status" value="1"/>
</dbReference>
<dbReference type="PRINTS" id="PR00149">
    <property type="entry name" value="FUMRATELYASE"/>
</dbReference>
<dbReference type="UniPathway" id="UPA00223">
    <property type="reaction ID" value="UER01007"/>
</dbReference>
<comment type="miscellaneous">
    <text evidence="5">There are 2 substrate-binding sites: the catalytic A site, and the non-catalytic B site that may play a role in the transfer of substrate or product between the active site and the solvent. Alternatively, the B site may bind allosteric effectors.</text>
</comment>
<evidence type="ECO:0000313" key="9">
    <source>
        <dbReference type="EMBL" id="NML13556.1"/>
    </source>
</evidence>
<feature type="region of interest" description="Disordered" evidence="6">
    <location>
        <begin position="1"/>
        <end position="36"/>
    </location>
</feature>